<gene>
    <name evidence="1" type="ORF">SDC9_131470</name>
</gene>
<proteinExistence type="predicted"/>
<comment type="caution">
    <text evidence="1">The sequence shown here is derived from an EMBL/GenBank/DDBJ whole genome shotgun (WGS) entry which is preliminary data.</text>
</comment>
<dbReference type="EMBL" id="VSSQ01032959">
    <property type="protein sequence ID" value="MPM84399.1"/>
    <property type="molecule type" value="Genomic_DNA"/>
</dbReference>
<sequence length="48" mass="5450">MNPKSGKKKLEEMFDKAGIPCGPVLNMKDSKIINKFFTKYGIKFRNGV</sequence>
<protein>
    <submittedName>
        <fullName evidence="1">Uncharacterized protein</fullName>
    </submittedName>
</protein>
<dbReference type="AlphaFoldDB" id="A0A645D5A5"/>
<organism evidence="1">
    <name type="scientific">bioreactor metagenome</name>
    <dbReference type="NCBI Taxonomy" id="1076179"/>
    <lineage>
        <taxon>unclassified sequences</taxon>
        <taxon>metagenomes</taxon>
        <taxon>ecological metagenomes</taxon>
    </lineage>
</organism>
<accession>A0A645D5A5</accession>
<reference evidence="1" key="1">
    <citation type="submission" date="2019-08" db="EMBL/GenBank/DDBJ databases">
        <authorList>
            <person name="Kucharzyk K."/>
            <person name="Murdoch R.W."/>
            <person name="Higgins S."/>
            <person name="Loffler F."/>
        </authorList>
    </citation>
    <scope>NUCLEOTIDE SEQUENCE</scope>
</reference>
<evidence type="ECO:0000313" key="1">
    <source>
        <dbReference type="EMBL" id="MPM84399.1"/>
    </source>
</evidence>
<name>A0A645D5A5_9ZZZZ</name>